<keyword evidence="1" id="KW-1133">Transmembrane helix</keyword>
<gene>
    <name evidence="2" type="ORF">S03H2_64143</name>
</gene>
<evidence type="ECO:0000256" key="1">
    <source>
        <dbReference type="SAM" id="Phobius"/>
    </source>
</evidence>
<dbReference type="CDD" id="cd00063">
    <property type="entry name" value="FN3"/>
    <property type="match status" value="1"/>
</dbReference>
<organism evidence="2">
    <name type="scientific">marine sediment metagenome</name>
    <dbReference type="NCBI Taxonomy" id="412755"/>
    <lineage>
        <taxon>unclassified sequences</taxon>
        <taxon>metagenomes</taxon>
        <taxon>ecological metagenomes</taxon>
    </lineage>
</organism>
<keyword evidence="1" id="KW-0472">Membrane</keyword>
<reference evidence="2" key="1">
    <citation type="journal article" date="2014" name="Front. Microbiol.">
        <title>High frequency of phylogenetically diverse reductive dehalogenase-homologous genes in deep subseafloor sedimentary metagenomes.</title>
        <authorList>
            <person name="Kawai M."/>
            <person name="Futagami T."/>
            <person name="Toyoda A."/>
            <person name="Takaki Y."/>
            <person name="Nishi S."/>
            <person name="Hori S."/>
            <person name="Arai W."/>
            <person name="Tsubouchi T."/>
            <person name="Morono Y."/>
            <person name="Uchiyama I."/>
            <person name="Ito T."/>
            <person name="Fujiyama A."/>
            <person name="Inagaki F."/>
            <person name="Takami H."/>
        </authorList>
    </citation>
    <scope>NUCLEOTIDE SEQUENCE</scope>
    <source>
        <strain evidence="2">Expedition CK06-06</strain>
    </source>
</reference>
<evidence type="ECO:0008006" key="3">
    <source>
        <dbReference type="Google" id="ProtNLM"/>
    </source>
</evidence>
<feature type="transmembrane region" description="Helical" evidence="1">
    <location>
        <begin position="159"/>
        <end position="178"/>
    </location>
</feature>
<sequence>GNSTVNGGNMTFTTVAGPGSPTGCSAIPDLDEPAIGVHWIKGVASAVSVIRYKIGDYPADTADGTLAGTVIGNSIKIENLEAGKTYYIRIWGMSGGTYSGNYTSCFTTTTAAGAVTPDVVEAVPSSWFFDVDHTRVQLFPLYSMFGLGFTDFSLPFNTAWFITVMFFTTIAALGVYGLGQRVMVQSTGQYQMESGSYSLTLAIVAAVIIMGIMGGLRIVP</sequence>
<evidence type="ECO:0000313" key="2">
    <source>
        <dbReference type="EMBL" id="GAH77005.1"/>
    </source>
</evidence>
<dbReference type="InterPro" id="IPR036116">
    <property type="entry name" value="FN3_sf"/>
</dbReference>
<name>X1J668_9ZZZZ</name>
<dbReference type="EMBL" id="BARU01041633">
    <property type="protein sequence ID" value="GAH77005.1"/>
    <property type="molecule type" value="Genomic_DNA"/>
</dbReference>
<proteinExistence type="predicted"/>
<comment type="caution">
    <text evidence="2">The sequence shown here is derived from an EMBL/GenBank/DDBJ whole genome shotgun (WGS) entry which is preliminary data.</text>
</comment>
<feature type="non-terminal residue" evidence="2">
    <location>
        <position position="220"/>
    </location>
</feature>
<dbReference type="SUPFAM" id="SSF49265">
    <property type="entry name" value="Fibronectin type III"/>
    <property type="match status" value="1"/>
</dbReference>
<dbReference type="AlphaFoldDB" id="X1J668"/>
<dbReference type="InterPro" id="IPR003961">
    <property type="entry name" value="FN3_dom"/>
</dbReference>
<protein>
    <recommendedName>
        <fullName evidence="3">Fibronectin type-III domain-containing protein</fullName>
    </recommendedName>
</protein>
<accession>X1J668</accession>
<keyword evidence="1" id="KW-0812">Transmembrane</keyword>
<feature type="transmembrane region" description="Helical" evidence="1">
    <location>
        <begin position="199"/>
        <end position="219"/>
    </location>
</feature>
<feature type="non-terminal residue" evidence="2">
    <location>
        <position position="1"/>
    </location>
</feature>